<name>A0A2C5ZKY7_9HYPO</name>
<organism evidence="2 3">
    <name type="scientific">Ophiocordyceps australis</name>
    <dbReference type="NCBI Taxonomy" id="1399860"/>
    <lineage>
        <taxon>Eukaryota</taxon>
        <taxon>Fungi</taxon>
        <taxon>Dikarya</taxon>
        <taxon>Ascomycota</taxon>
        <taxon>Pezizomycotina</taxon>
        <taxon>Sordariomycetes</taxon>
        <taxon>Hypocreomycetidae</taxon>
        <taxon>Hypocreales</taxon>
        <taxon>Ophiocordycipitaceae</taxon>
        <taxon>Ophiocordyceps</taxon>
    </lineage>
</organism>
<gene>
    <name evidence="2" type="ORF">CDD82_115</name>
</gene>
<dbReference type="InterPro" id="IPR003347">
    <property type="entry name" value="JmjC_dom"/>
</dbReference>
<keyword evidence="3" id="KW-1185">Reference proteome</keyword>
<feature type="domain" description="JmjC" evidence="1">
    <location>
        <begin position="185"/>
        <end position="336"/>
    </location>
</feature>
<protein>
    <recommendedName>
        <fullName evidence="1">JmjC domain-containing protein</fullName>
    </recommendedName>
</protein>
<evidence type="ECO:0000259" key="1">
    <source>
        <dbReference type="PROSITE" id="PS51184"/>
    </source>
</evidence>
<dbReference type="InterPro" id="IPR041667">
    <property type="entry name" value="Cupin_8"/>
</dbReference>
<dbReference type="PANTHER" id="PTHR12461">
    <property type="entry name" value="HYPOXIA-INDUCIBLE FACTOR 1 ALPHA INHIBITOR-RELATED"/>
    <property type="match status" value="1"/>
</dbReference>
<dbReference type="OrthoDB" id="263283at2759"/>
<comment type="caution">
    <text evidence="2">The sequence shown here is derived from an EMBL/GenBank/DDBJ whole genome shotgun (WGS) entry which is preliminary data.</text>
</comment>
<dbReference type="AlphaFoldDB" id="A0A2C5ZKY7"/>
<accession>A0A2C5ZKY7</accession>
<dbReference type="PROSITE" id="PS51184">
    <property type="entry name" value="JMJC"/>
    <property type="match status" value="1"/>
</dbReference>
<proteinExistence type="predicted"/>
<evidence type="ECO:0000313" key="2">
    <source>
        <dbReference type="EMBL" id="PHH81717.1"/>
    </source>
</evidence>
<dbReference type="PANTHER" id="PTHR12461:SF105">
    <property type="entry name" value="HYPOXIA-INDUCIBLE FACTOR 1-ALPHA INHIBITOR"/>
    <property type="match status" value="1"/>
</dbReference>
<evidence type="ECO:0000313" key="3">
    <source>
        <dbReference type="Proteomes" id="UP000224854"/>
    </source>
</evidence>
<dbReference type="Gene3D" id="2.60.120.650">
    <property type="entry name" value="Cupin"/>
    <property type="match status" value="1"/>
</dbReference>
<reference evidence="2 3" key="1">
    <citation type="submission" date="2017-06" db="EMBL/GenBank/DDBJ databases">
        <title>Ant-infecting Ophiocordyceps genomes reveal a high diversity of potential behavioral manipulation genes and a possible major role for enterotoxins.</title>
        <authorList>
            <person name="De Bekker C."/>
            <person name="Evans H.C."/>
            <person name="Brachmann A."/>
            <person name="Hughes D.P."/>
        </authorList>
    </citation>
    <scope>NUCLEOTIDE SEQUENCE [LARGE SCALE GENOMIC DNA]</scope>
    <source>
        <strain evidence="2 3">1348a</strain>
    </source>
</reference>
<dbReference type="SUPFAM" id="SSF51197">
    <property type="entry name" value="Clavaminate synthase-like"/>
    <property type="match status" value="1"/>
</dbReference>
<dbReference type="Pfam" id="PF13621">
    <property type="entry name" value="Cupin_8"/>
    <property type="match status" value="1"/>
</dbReference>
<sequence length="336" mass="37615">MKRLRLGHGVWQWPRRLFGTSRPHALSQVDLATPWANTQADVEAFRQNALIPNKPLLFQRGTGSPSQHLQAPDKWFALDSTGRRVLSSWITNASLETLLPYELILQSQDMLNAVACFRDWLLGTVSITNTVLAGIVQSALDGAQAFTQLNAPLSLLIKALEFNGNQRVEKQPALELYVAQAGLEDLPHFLKDDLKVPRLLQEAGKGDVYGSSLWLGTEPTYSPLHRDPNPNLFCQLCGGKQVRLMPPTVGHDLYLVVQTAIQQQGNSRIRSTEMMEGKERAVLHEAVWNSSHYPADMYQAKLDPGDALFIPNGWWHSVKSTESDGQLNGSVNWWFR</sequence>
<dbReference type="Proteomes" id="UP000224854">
    <property type="component" value="Unassembled WGS sequence"/>
</dbReference>
<dbReference type="EMBL" id="NJEU01000101">
    <property type="protein sequence ID" value="PHH81717.1"/>
    <property type="molecule type" value="Genomic_DNA"/>
</dbReference>